<dbReference type="OrthoDB" id="5152093at2759"/>
<reference evidence="2" key="1">
    <citation type="submission" date="2021-11" db="EMBL/GenBank/DDBJ databases">
        <title>Purpureocillium_takamizusanense_genome.</title>
        <authorList>
            <person name="Nguyen N.-H."/>
        </authorList>
    </citation>
    <scope>NUCLEOTIDE SEQUENCE</scope>
    <source>
        <strain evidence="2">PT3</strain>
    </source>
</reference>
<dbReference type="Proteomes" id="UP000829364">
    <property type="component" value="Chromosome 2"/>
</dbReference>
<evidence type="ECO:0000313" key="2">
    <source>
        <dbReference type="EMBL" id="UNI17010.1"/>
    </source>
</evidence>
<feature type="chain" id="PRO_5040477141" evidence="1">
    <location>
        <begin position="19"/>
        <end position="169"/>
    </location>
</feature>
<dbReference type="KEGG" id="ptkz:JDV02_003390"/>
<accession>A0A9Q8QCB4</accession>
<dbReference type="GeneID" id="72065349"/>
<evidence type="ECO:0000313" key="3">
    <source>
        <dbReference type="Proteomes" id="UP000829364"/>
    </source>
</evidence>
<dbReference type="AlphaFoldDB" id="A0A9Q8QCB4"/>
<name>A0A9Q8QCB4_9HYPO</name>
<dbReference type="RefSeq" id="XP_047840491.1">
    <property type="nucleotide sequence ID" value="XM_047984517.1"/>
</dbReference>
<gene>
    <name evidence="2" type="ORF">JDV02_003390</name>
</gene>
<dbReference type="EMBL" id="CP086355">
    <property type="protein sequence ID" value="UNI17010.1"/>
    <property type="molecule type" value="Genomic_DNA"/>
</dbReference>
<sequence>MRLLPNIIILAVATAAMADYQTMKLPVYPLTKMGSRDDTDSNISHRRDTCVTPKIDCNGGCMPAHATCCPTKGFCNSGEVCDGDGCCPIFKKCSGVVGGCASNQEKCKDGCMAKGGDCCSDGKFCDPGYTCSSGGKCRGSGKSDGASMGFGNLAAIALGALPVAAMGLA</sequence>
<proteinExistence type="predicted"/>
<organism evidence="2 3">
    <name type="scientific">Purpureocillium takamizusanense</name>
    <dbReference type="NCBI Taxonomy" id="2060973"/>
    <lineage>
        <taxon>Eukaryota</taxon>
        <taxon>Fungi</taxon>
        <taxon>Dikarya</taxon>
        <taxon>Ascomycota</taxon>
        <taxon>Pezizomycotina</taxon>
        <taxon>Sordariomycetes</taxon>
        <taxon>Hypocreomycetidae</taxon>
        <taxon>Hypocreales</taxon>
        <taxon>Ophiocordycipitaceae</taxon>
        <taxon>Purpureocillium</taxon>
    </lineage>
</organism>
<protein>
    <submittedName>
        <fullName evidence="2">Uncharacterized protein</fullName>
    </submittedName>
</protein>
<keyword evidence="1" id="KW-0732">Signal</keyword>
<evidence type="ECO:0000256" key="1">
    <source>
        <dbReference type="SAM" id="SignalP"/>
    </source>
</evidence>
<keyword evidence="3" id="KW-1185">Reference proteome</keyword>
<feature type="signal peptide" evidence="1">
    <location>
        <begin position="1"/>
        <end position="18"/>
    </location>
</feature>